<gene>
    <name evidence="3" type="ORF">A6E14_04685</name>
</gene>
<dbReference type="GO" id="GO:0016758">
    <property type="term" value="F:hexosyltransferase activity"/>
    <property type="evidence" value="ECO:0007669"/>
    <property type="project" value="TreeGrafter"/>
</dbReference>
<dbReference type="RefSeq" id="WP_065576351.1">
    <property type="nucleotide sequence ID" value="NZ_JBNGCH010000223.1"/>
</dbReference>
<dbReference type="SUPFAM" id="SSF53756">
    <property type="entry name" value="UDP-Glycosyltransferase/glycogen phosphorylase"/>
    <property type="match status" value="1"/>
</dbReference>
<evidence type="ECO:0000259" key="1">
    <source>
        <dbReference type="Pfam" id="PF00534"/>
    </source>
</evidence>
<dbReference type="Proteomes" id="UP000093173">
    <property type="component" value="Unassembled WGS sequence"/>
</dbReference>
<evidence type="ECO:0000313" key="4">
    <source>
        <dbReference type="Proteomes" id="UP000093173"/>
    </source>
</evidence>
<dbReference type="Pfam" id="PF13439">
    <property type="entry name" value="Glyco_transf_4"/>
    <property type="match status" value="1"/>
</dbReference>
<proteinExistence type="predicted"/>
<reference evidence="4" key="1">
    <citation type="submission" date="2016-06" db="EMBL/GenBank/DDBJ databases">
        <authorList>
            <person name="Hehemann J.-H."/>
            <person name="Arevalo P."/>
            <person name="Datta M.S."/>
            <person name="Polz M.F."/>
        </authorList>
    </citation>
    <scope>NUCLEOTIDE SEQUENCE [LARGE SCALE GENOMIC DNA]</scope>
    <source>
        <strain evidence="4">9CSC122</strain>
    </source>
</reference>
<feature type="domain" description="Glycosyltransferase subfamily 4-like N-terminal" evidence="2">
    <location>
        <begin position="23"/>
        <end position="162"/>
    </location>
</feature>
<organism evidence="3 4">
    <name type="scientific">Vibrio genomosp. F10</name>
    <dbReference type="NCBI Taxonomy" id="723171"/>
    <lineage>
        <taxon>Bacteria</taxon>
        <taxon>Pseudomonadati</taxon>
        <taxon>Pseudomonadota</taxon>
        <taxon>Gammaproteobacteria</taxon>
        <taxon>Vibrionales</taxon>
        <taxon>Vibrionaceae</taxon>
        <taxon>Vibrio</taxon>
    </lineage>
</organism>
<dbReference type="EMBL" id="MAJZ01000223">
    <property type="protein sequence ID" value="OCH78419.1"/>
    <property type="molecule type" value="Genomic_DNA"/>
</dbReference>
<dbReference type="Pfam" id="PF00534">
    <property type="entry name" value="Glycos_transf_1"/>
    <property type="match status" value="1"/>
</dbReference>
<dbReference type="CDD" id="cd03801">
    <property type="entry name" value="GT4_PimA-like"/>
    <property type="match status" value="1"/>
</dbReference>
<dbReference type="PANTHER" id="PTHR45947">
    <property type="entry name" value="SULFOQUINOVOSYL TRANSFERASE SQD2"/>
    <property type="match status" value="1"/>
</dbReference>
<accession>A0A1B9R259</accession>
<sequence length="349" mass="39229">MNTALPEPLDDKRVWLIIDSLTFGGIETHVFELAKGLKVFDVNVTVVFVAHYGQPALLSEKLEQASIPFFYLNHAFPARSTFQSLTSAIVFHKPILIHAHGYKASIYSRLARFATPKVSFRHISTYHAGETPKGRVKIYDFVDRYTSMLSHACLSVSDLIKKKIPTPTFTLNNFIDTADVSQSKGSEIAFVGRMSIEKAPDRFLDLSYQNPQYHFHCYGSGPMETELKSRAPANLVFHGHQTNMDSIWQNIELLVIPSRYEGLPMAALEAMARGIPILCTNVGDLNKLIEHDINGFITNDEAELNQYLALWISKSESERASMKVAAIHKVVDQYSTHSVLPQILAIYQI</sequence>
<comment type="caution">
    <text evidence="3">The sequence shown here is derived from an EMBL/GenBank/DDBJ whole genome shotgun (WGS) entry which is preliminary data.</text>
</comment>
<dbReference type="PANTHER" id="PTHR45947:SF3">
    <property type="entry name" value="SULFOQUINOVOSYL TRANSFERASE SQD2"/>
    <property type="match status" value="1"/>
</dbReference>
<evidence type="ECO:0000259" key="2">
    <source>
        <dbReference type="Pfam" id="PF13439"/>
    </source>
</evidence>
<dbReference type="Gene3D" id="3.40.50.2000">
    <property type="entry name" value="Glycogen Phosphorylase B"/>
    <property type="match status" value="2"/>
</dbReference>
<feature type="domain" description="Glycosyl transferase family 1" evidence="1">
    <location>
        <begin position="183"/>
        <end position="323"/>
    </location>
</feature>
<evidence type="ECO:0000313" key="3">
    <source>
        <dbReference type="EMBL" id="OCH78419.1"/>
    </source>
</evidence>
<protein>
    <submittedName>
        <fullName evidence="3">Glycosyl transferase</fullName>
    </submittedName>
</protein>
<dbReference type="InterPro" id="IPR050194">
    <property type="entry name" value="Glycosyltransferase_grp1"/>
</dbReference>
<dbReference type="AlphaFoldDB" id="A0A1B9R259"/>
<dbReference type="InterPro" id="IPR001296">
    <property type="entry name" value="Glyco_trans_1"/>
</dbReference>
<keyword evidence="4" id="KW-1185">Reference proteome</keyword>
<keyword evidence="3" id="KW-0808">Transferase</keyword>
<dbReference type="InterPro" id="IPR028098">
    <property type="entry name" value="Glyco_trans_4-like_N"/>
</dbReference>
<name>A0A1B9R259_9VIBR</name>